<dbReference type="GO" id="GO:0006352">
    <property type="term" value="P:DNA-templated transcription initiation"/>
    <property type="evidence" value="ECO:0007669"/>
    <property type="project" value="InterPro"/>
</dbReference>
<dbReference type="InterPro" id="IPR007627">
    <property type="entry name" value="RNA_pol_sigma70_r2"/>
</dbReference>
<keyword evidence="2" id="KW-0805">Transcription regulation</keyword>
<feature type="domain" description="RNA polymerase sigma factor 70 region 4 type 2" evidence="7">
    <location>
        <begin position="92"/>
        <end position="140"/>
    </location>
</feature>
<dbReference type="PANTHER" id="PTHR43133:SF51">
    <property type="entry name" value="RNA POLYMERASE SIGMA FACTOR"/>
    <property type="match status" value="1"/>
</dbReference>
<accession>X0UMK1</accession>
<keyword evidence="3" id="KW-0731">Sigma factor</keyword>
<dbReference type="NCBIfam" id="TIGR02937">
    <property type="entry name" value="sigma70-ECF"/>
    <property type="match status" value="1"/>
</dbReference>
<dbReference type="GO" id="GO:0003677">
    <property type="term" value="F:DNA binding"/>
    <property type="evidence" value="ECO:0007669"/>
    <property type="project" value="UniProtKB-KW"/>
</dbReference>
<evidence type="ECO:0000256" key="2">
    <source>
        <dbReference type="ARBA" id="ARBA00023015"/>
    </source>
</evidence>
<dbReference type="PANTHER" id="PTHR43133">
    <property type="entry name" value="RNA POLYMERASE ECF-TYPE SIGMA FACTO"/>
    <property type="match status" value="1"/>
</dbReference>
<dbReference type="InterPro" id="IPR000838">
    <property type="entry name" value="RNA_pol_sigma70_ECF_CS"/>
</dbReference>
<evidence type="ECO:0000259" key="6">
    <source>
        <dbReference type="Pfam" id="PF04542"/>
    </source>
</evidence>
<evidence type="ECO:0000256" key="4">
    <source>
        <dbReference type="ARBA" id="ARBA00023125"/>
    </source>
</evidence>
<dbReference type="AlphaFoldDB" id="X0UMK1"/>
<dbReference type="SUPFAM" id="SSF88946">
    <property type="entry name" value="Sigma2 domain of RNA polymerase sigma factors"/>
    <property type="match status" value="1"/>
</dbReference>
<dbReference type="Pfam" id="PF08281">
    <property type="entry name" value="Sigma70_r4_2"/>
    <property type="match status" value="1"/>
</dbReference>
<dbReference type="CDD" id="cd06171">
    <property type="entry name" value="Sigma70_r4"/>
    <property type="match status" value="1"/>
</dbReference>
<dbReference type="InterPro" id="IPR013249">
    <property type="entry name" value="RNA_pol_sigma70_r4_t2"/>
</dbReference>
<reference evidence="8" key="1">
    <citation type="journal article" date="2014" name="Front. Microbiol.">
        <title>High frequency of phylogenetically diverse reductive dehalogenase-homologous genes in deep subseafloor sedimentary metagenomes.</title>
        <authorList>
            <person name="Kawai M."/>
            <person name="Futagami T."/>
            <person name="Toyoda A."/>
            <person name="Takaki Y."/>
            <person name="Nishi S."/>
            <person name="Hori S."/>
            <person name="Arai W."/>
            <person name="Tsubouchi T."/>
            <person name="Morono Y."/>
            <person name="Uchiyama I."/>
            <person name="Ito T."/>
            <person name="Fujiyama A."/>
            <person name="Inagaki F."/>
            <person name="Takami H."/>
        </authorList>
    </citation>
    <scope>NUCLEOTIDE SEQUENCE</scope>
    <source>
        <strain evidence="8">Expedition CK06-06</strain>
    </source>
</reference>
<dbReference type="GO" id="GO:0016987">
    <property type="term" value="F:sigma factor activity"/>
    <property type="evidence" value="ECO:0007669"/>
    <property type="project" value="UniProtKB-KW"/>
</dbReference>
<feature type="domain" description="RNA polymerase sigma-70 region 2" evidence="6">
    <location>
        <begin position="4"/>
        <end position="59"/>
    </location>
</feature>
<dbReference type="Gene3D" id="1.10.10.10">
    <property type="entry name" value="Winged helix-like DNA-binding domain superfamily/Winged helix DNA-binding domain"/>
    <property type="match status" value="1"/>
</dbReference>
<evidence type="ECO:0000313" key="8">
    <source>
        <dbReference type="EMBL" id="GAF89745.1"/>
    </source>
</evidence>
<dbReference type="InterPro" id="IPR036388">
    <property type="entry name" value="WH-like_DNA-bd_sf"/>
</dbReference>
<dbReference type="Pfam" id="PF04542">
    <property type="entry name" value="Sigma70_r2"/>
    <property type="match status" value="1"/>
</dbReference>
<keyword evidence="4" id="KW-0238">DNA-binding</keyword>
<evidence type="ECO:0000256" key="5">
    <source>
        <dbReference type="ARBA" id="ARBA00023163"/>
    </source>
</evidence>
<dbReference type="EMBL" id="BARS01018010">
    <property type="protein sequence ID" value="GAF89745.1"/>
    <property type="molecule type" value="Genomic_DNA"/>
</dbReference>
<dbReference type="Gene3D" id="1.10.1740.10">
    <property type="match status" value="1"/>
</dbReference>
<evidence type="ECO:0000256" key="1">
    <source>
        <dbReference type="ARBA" id="ARBA00010641"/>
    </source>
</evidence>
<evidence type="ECO:0008006" key="9">
    <source>
        <dbReference type="Google" id="ProtNLM"/>
    </source>
</evidence>
<comment type="caution">
    <text evidence="8">The sequence shown here is derived from an EMBL/GenBank/DDBJ whole genome shotgun (WGS) entry which is preliminary data.</text>
</comment>
<comment type="similarity">
    <text evidence="1">Belongs to the sigma-70 factor family. ECF subfamily.</text>
</comment>
<keyword evidence="5" id="KW-0804">Transcription</keyword>
<organism evidence="8">
    <name type="scientific">marine sediment metagenome</name>
    <dbReference type="NCBI Taxonomy" id="412755"/>
    <lineage>
        <taxon>unclassified sequences</taxon>
        <taxon>metagenomes</taxon>
        <taxon>ecological metagenomes</taxon>
    </lineage>
</organism>
<dbReference type="InterPro" id="IPR013325">
    <property type="entry name" value="RNA_pol_sigma_r2"/>
</dbReference>
<dbReference type="InterPro" id="IPR013324">
    <property type="entry name" value="RNA_pol_sigma_r3/r4-like"/>
</dbReference>
<proteinExistence type="inferred from homology"/>
<feature type="non-terminal residue" evidence="8">
    <location>
        <position position="1"/>
    </location>
</feature>
<dbReference type="InterPro" id="IPR014284">
    <property type="entry name" value="RNA_pol_sigma-70_dom"/>
</dbReference>
<evidence type="ECO:0000256" key="3">
    <source>
        <dbReference type="ARBA" id="ARBA00023082"/>
    </source>
</evidence>
<name>X0UMK1_9ZZZZ</name>
<sequence length="156" mass="17790">QTLVHVTGSTADAQDVAQNALVQAFVKLDTFRGTSSFYTWLYRIALNQAISLKRREKRTESVDLAKELSGCEPIDNDCEPQEHMLRQERVAQVRAALDALDPEHRSILVLREMEGCCYETIAGILELPIGTVRSRLHRARFRLREQLKEVLQKELG</sequence>
<dbReference type="PROSITE" id="PS01063">
    <property type="entry name" value="SIGMA70_ECF"/>
    <property type="match status" value="1"/>
</dbReference>
<evidence type="ECO:0000259" key="7">
    <source>
        <dbReference type="Pfam" id="PF08281"/>
    </source>
</evidence>
<dbReference type="InterPro" id="IPR039425">
    <property type="entry name" value="RNA_pol_sigma-70-like"/>
</dbReference>
<dbReference type="SUPFAM" id="SSF88659">
    <property type="entry name" value="Sigma3 and sigma4 domains of RNA polymerase sigma factors"/>
    <property type="match status" value="1"/>
</dbReference>
<protein>
    <recommendedName>
        <fullName evidence="9">RNA polymerase sigma factor</fullName>
    </recommendedName>
</protein>
<gene>
    <name evidence="8" type="ORF">S01H1_29383</name>
</gene>